<sequence length="284" mass="31151">MEDNNSKQPLLSSIDEEQVPQLSGQRYFIQHLSNHSFTSSFVADGDDIAPITGLDGFIKAFNVESKKLWYLAGPAIFTSVCQYSLGAITQTFAGHIGTHSNSPLSPSRTQSSPWGMGSALETLCGQAFGAGKIDMLGVYMQRSWVILLATSFLLTLIYVFACGTDFTCIGARQGHFSSRSAIFPVDDSTALRLCDEFSDRQVFPGAEQNYGDGLDFCRRVGFARLFQLAVYVEARVGNGWWRLRDMVSYSTCSLSRISKERTSCCGCIIHMDGGTEVGDECLGR</sequence>
<evidence type="ECO:0000313" key="4">
    <source>
        <dbReference type="Proteomes" id="UP001318860"/>
    </source>
</evidence>
<evidence type="ECO:0000256" key="1">
    <source>
        <dbReference type="ARBA" id="ARBA00010199"/>
    </source>
</evidence>
<keyword evidence="2" id="KW-0472">Membrane</keyword>
<protein>
    <submittedName>
        <fullName evidence="3">Uncharacterized protein</fullName>
    </submittedName>
</protein>
<evidence type="ECO:0000313" key="3">
    <source>
        <dbReference type="EMBL" id="KAK6160254.1"/>
    </source>
</evidence>
<comment type="caution">
    <text evidence="3">The sequence shown here is derived from an EMBL/GenBank/DDBJ whole genome shotgun (WGS) entry which is preliminary data.</text>
</comment>
<dbReference type="Proteomes" id="UP001318860">
    <property type="component" value="Unassembled WGS sequence"/>
</dbReference>
<accession>A0ABR0XMC8</accession>
<dbReference type="Pfam" id="PF01554">
    <property type="entry name" value="MatE"/>
    <property type="match status" value="1"/>
</dbReference>
<evidence type="ECO:0000256" key="2">
    <source>
        <dbReference type="SAM" id="Phobius"/>
    </source>
</evidence>
<proteinExistence type="inferred from homology"/>
<keyword evidence="2" id="KW-1133">Transmembrane helix</keyword>
<organism evidence="3 4">
    <name type="scientific">Rehmannia glutinosa</name>
    <name type="common">Chinese foxglove</name>
    <dbReference type="NCBI Taxonomy" id="99300"/>
    <lineage>
        <taxon>Eukaryota</taxon>
        <taxon>Viridiplantae</taxon>
        <taxon>Streptophyta</taxon>
        <taxon>Embryophyta</taxon>
        <taxon>Tracheophyta</taxon>
        <taxon>Spermatophyta</taxon>
        <taxon>Magnoliopsida</taxon>
        <taxon>eudicotyledons</taxon>
        <taxon>Gunneridae</taxon>
        <taxon>Pentapetalae</taxon>
        <taxon>asterids</taxon>
        <taxon>lamiids</taxon>
        <taxon>Lamiales</taxon>
        <taxon>Orobanchaceae</taxon>
        <taxon>Rehmannieae</taxon>
        <taxon>Rehmannia</taxon>
    </lineage>
</organism>
<name>A0ABR0XMC8_REHGL</name>
<feature type="transmembrane region" description="Helical" evidence="2">
    <location>
        <begin position="144"/>
        <end position="161"/>
    </location>
</feature>
<dbReference type="PANTHER" id="PTHR11206">
    <property type="entry name" value="MULTIDRUG RESISTANCE PROTEIN"/>
    <property type="match status" value="1"/>
</dbReference>
<gene>
    <name evidence="3" type="ORF">DH2020_003635</name>
</gene>
<keyword evidence="2" id="KW-0812">Transmembrane</keyword>
<dbReference type="EMBL" id="JABTTQ020000003">
    <property type="protein sequence ID" value="KAK6160254.1"/>
    <property type="molecule type" value="Genomic_DNA"/>
</dbReference>
<dbReference type="InterPro" id="IPR002528">
    <property type="entry name" value="MATE_fam"/>
</dbReference>
<keyword evidence="4" id="KW-1185">Reference proteome</keyword>
<reference evidence="3 4" key="1">
    <citation type="journal article" date="2021" name="Comput. Struct. Biotechnol. J.">
        <title>De novo genome assembly of the potent medicinal plant Rehmannia glutinosa using nanopore technology.</title>
        <authorList>
            <person name="Ma L."/>
            <person name="Dong C."/>
            <person name="Song C."/>
            <person name="Wang X."/>
            <person name="Zheng X."/>
            <person name="Niu Y."/>
            <person name="Chen S."/>
            <person name="Feng W."/>
        </authorList>
    </citation>
    <scope>NUCLEOTIDE SEQUENCE [LARGE SCALE GENOMIC DNA]</scope>
    <source>
        <strain evidence="3">DH-2019</strain>
    </source>
</reference>
<comment type="similarity">
    <text evidence="1">Belongs to the multi antimicrobial extrusion (MATE) (TC 2.A.66.1) family.</text>
</comment>